<organism evidence="2 3">
    <name type="scientific">Hymenobacter metallilatus</name>
    <dbReference type="NCBI Taxonomy" id="2493666"/>
    <lineage>
        <taxon>Bacteria</taxon>
        <taxon>Pseudomonadati</taxon>
        <taxon>Bacteroidota</taxon>
        <taxon>Cytophagia</taxon>
        <taxon>Cytophagales</taxon>
        <taxon>Hymenobacteraceae</taxon>
        <taxon>Hymenobacter</taxon>
    </lineage>
</organism>
<comment type="caution">
    <text evidence="2">The sequence shown here is derived from an EMBL/GenBank/DDBJ whole genome shotgun (WGS) entry which is preliminary data.</text>
</comment>
<gene>
    <name evidence="2" type="ORF">EI290_06350</name>
</gene>
<dbReference type="RefSeq" id="WP_125427856.1">
    <property type="nucleotide sequence ID" value="NZ_RWIS01000003.1"/>
</dbReference>
<sequence>MGLDTVELVVKFEKYFQIQIPNRVAESIYTVADAAAVIARLKHLPADPARTAAYYQLLTRLLDCLHPGYSPATEATLLTDLDLLDTNLTQAQPLAHCLQLHMPDLPRAAWEPGLPGWWQRLFGSGKDESVPDPPPLSPDWARTTVADLTEWLLAQNYAQLLPQPATLYEVQRAVIGITCAKCGVPVPEIKLADSFTDDLGMD</sequence>
<evidence type="ECO:0000259" key="1">
    <source>
        <dbReference type="PROSITE" id="PS50075"/>
    </source>
</evidence>
<protein>
    <recommendedName>
        <fullName evidence="1">Carrier domain-containing protein</fullName>
    </recommendedName>
</protein>
<feature type="domain" description="Carrier" evidence="1">
    <location>
        <begin position="1"/>
        <end position="42"/>
    </location>
</feature>
<proteinExistence type="predicted"/>
<dbReference type="OrthoDB" id="883085at2"/>
<dbReference type="InterPro" id="IPR036736">
    <property type="entry name" value="ACP-like_sf"/>
</dbReference>
<reference evidence="2 3" key="1">
    <citation type="submission" date="2018-12" db="EMBL/GenBank/DDBJ databases">
        <authorList>
            <person name="Feng G."/>
            <person name="Zhu H."/>
        </authorList>
    </citation>
    <scope>NUCLEOTIDE SEQUENCE [LARGE SCALE GENOMIC DNA]</scope>
    <source>
        <strain evidence="2 3">9PBR-2</strain>
    </source>
</reference>
<dbReference type="SUPFAM" id="SSF47336">
    <property type="entry name" value="ACP-like"/>
    <property type="match status" value="1"/>
</dbReference>
<evidence type="ECO:0000313" key="2">
    <source>
        <dbReference type="EMBL" id="RSK35315.1"/>
    </source>
</evidence>
<dbReference type="Proteomes" id="UP000280066">
    <property type="component" value="Unassembled WGS sequence"/>
</dbReference>
<dbReference type="Gene3D" id="1.10.1200.10">
    <property type="entry name" value="ACP-like"/>
    <property type="match status" value="1"/>
</dbReference>
<dbReference type="AlphaFoldDB" id="A0A3R9PED7"/>
<dbReference type="InterPro" id="IPR009081">
    <property type="entry name" value="PP-bd_ACP"/>
</dbReference>
<dbReference type="PROSITE" id="PS50075">
    <property type="entry name" value="CARRIER"/>
    <property type="match status" value="1"/>
</dbReference>
<name>A0A3R9PED7_9BACT</name>
<dbReference type="EMBL" id="RWIS01000003">
    <property type="protein sequence ID" value="RSK35315.1"/>
    <property type="molecule type" value="Genomic_DNA"/>
</dbReference>
<accession>A0A3R9PED7</accession>
<evidence type="ECO:0000313" key="3">
    <source>
        <dbReference type="Proteomes" id="UP000280066"/>
    </source>
</evidence>
<keyword evidence="3" id="KW-1185">Reference proteome</keyword>